<gene>
    <name evidence="1" type="ORF">PYTT13_12350</name>
</gene>
<evidence type="ECO:0000313" key="2">
    <source>
        <dbReference type="Proteomes" id="UP000229314"/>
    </source>
</evidence>
<evidence type="ECO:0000313" key="1">
    <source>
        <dbReference type="EMBL" id="ATQ56511.1"/>
    </source>
</evidence>
<dbReference type="RefSeq" id="WP_099649309.1">
    <property type="nucleotide sequence ID" value="NZ_CAJGAB010000090.1"/>
</dbReference>
<reference evidence="1 2" key="1">
    <citation type="submission" date="2017-10" db="EMBL/GenBank/DDBJ databases">
        <title>Complete genome sequence of Paracoccus yeei TT13 isolated from human skin.</title>
        <authorList>
            <person name="Lee K."/>
            <person name="Lim J.Y."/>
            <person name="Hwang I."/>
        </authorList>
    </citation>
    <scope>NUCLEOTIDE SEQUENCE [LARGE SCALE GENOMIC DNA]</scope>
    <source>
        <strain evidence="1 2">TT13</strain>
    </source>
</reference>
<organism evidence="1 2">
    <name type="scientific">Paracoccus yeei</name>
    <dbReference type="NCBI Taxonomy" id="147645"/>
    <lineage>
        <taxon>Bacteria</taxon>
        <taxon>Pseudomonadati</taxon>
        <taxon>Pseudomonadota</taxon>
        <taxon>Alphaproteobacteria</taxon>
        <taxon>Rhodobacterales</taxon>
        <taxon>Paracoccaceae</taxon>
        <taxon>Paracoccus</taxon>
    </lineage>
</organism>
<accession>A0A2D2C1X5</accession>
<dbReference type="EMBL" id="CP024422">
    <property type="protein sequence ID" value="ATQ56511.1"/>
    <property type="molecule type" value="Genomic_DNA"/>
</dbReference>
<sequence>MNPPDLLRFADFGGDWAAYEAELNRVFMDEIARAGLVFRGEAVNCRRHAEVAGRWASYWHLVQEGRVEDDRTPDLRRCERLRWVPWVIQNAVAHPEIDEWQNTRGTEVNTLLWYREEYLVILGWRNGYWLLRSAYCTEKSGRIAQLRKERDAFNRR</sequence>
<proteinExistence type="predicted"/>
<protein>
    <submittedName>
        <fullName evidence="1">Uncharacterized protein</fullName>
    </submittedName>
</protein>
<dbReference type="GeneID" id="78898447"/>
<dbReference type="Proteomes" id="UP000229314">
    <property type="component" value="Chromosome"/>
</dbReference>
<dbReference type="AlphaFoldDB" id="A0A2D2C1X5"/>
<name>A0A2D2C1X5_9RHOB</name>